<proteinExistence type="inferred from homology"/>
<keyword evidence="9 11" id="KW-0472">Membrane</keyword>
<feature type="transmembrane region" description="Helical" evidence="11">
    <location>
        <begin position="300"/>
        <end position="326"/>
    </location>
</feature>
<evidence type="ECO:0000256" key="8">
    <source>
        <dbReference type="ARBA" id="ARBA00022989"/>
    </source>
</evidence>
<feature type="transmembrane region" description="Helical" evidence="11">
    <location>
        <begin position="257"/>
        <end position="280"/>
    </location>
</feature>
<comment type="similarity">
    <text evidence="11">Belongs to the SEDS family. MrdB/RodA subfamily.</text>
</comment>
<dbReference type="InterPro" id="IPR011923">
    <property type="entry name" value="RodA/MrdB"/>
</dbReference>
<dbReference type="NCBIfam" id="TIGR02210">
    <property type="entry name" value="rodA_shape"/>
    <property type="match status" value="1"/>
</dbReference>
<evidence type="ECO:0000256" key="9">
    <source>
        <dbReference type="ARBA" id="ARBA00023136"/>
    </source>
</evidence>
<dbReference type="InterPro" id="IPR018365">
    <property type="entry name" value="Cell_cycle_FtsW-rel_CS"/>
</dbReference>
<feature type="transmembrane region" description="Helical" evidence="11">
    <location>
        <begin position="7"/>
        <end position="27"/>
    </location>
</feature>
<comment type="subcellular location">
    <subcellularLocation>
        <location evidence="11">Cell membrane</location>
        <topology evidence="11">Multi-pass membrane protein</topology>
    </subcellularLocation>
    <subcellularLocation>
        <location evidence="1">Membrane</location>
        <topology evidence="1">Multi-pass membrane protein</topology>
    </subcellularLocation>
</comment>
<comment type="catalytic activity">
    <reaction evidence="11">
        <text>[GlcNAc-(1-&gt;4)-Mur2Ac(oyl-L-Ala-gamma-D-Glu-L-Lys-D-Ala-D-Ala)](n)-di-trans,octa-cis-undecaprenyl diphosphate + beta-D-GlcNAc-(1-&gt;4)-Mur2Ac(oyl-L-Ala-gamma-D-Glu-L-Lys-D-Ala-D-Ala)-di-trans,octa-cis-undecaprenyl diphosphate = [GlcNAc-(1-&gt;4)-Mur2Ac(oyl-L-Ala-gamma-D-Glu-L-Lys-D-Ala-D-Ala)](n+1)-di-trans,octa-cis-undecaprenyl diphosphate + di-trans,octa-cis-undecaprenyl diphosphate + H(+)</text>
        <dbReference type="Rhea" id="RHEA:23708"/>
        <dbReference type="Rhea" id="RHEA-COMP:9602"/>
        <dbReference type="Rhea" id="RHEA-COMP:9603"/>
        <dbReference type="ChEBI" id="CHEBI:15378"/>
        <dbReference type="ChEBI" id="CHEBI:58405"/>
        <dbReference type="ChEBI" id="CHEBI:60033"/>
        <dbReference type="ChEBI" id="CHEBI:78435"/>
        <dbReference type="EC" id="2.4.99.28"/>
    </reaction>
</comment>
<feature type="transmembrane region" description="Helical" evidence="11">
    <location>
        <begin position="332"/>
        <end position="353"/>
    </location>
</feature>
<dbReference type="GO" id="GO:0051301">
    <property type="term" value="P:cell division"/>
    <property type="evidence" value="ECO:0007669"/>
    <property type="project" value="InterPro"/>
</dbReference>
<evidence type="ECO:0000256" key="2">
    <source>
        <dbReference type="ARBA" id="ARBA00022475"/>
    </source>
</evidence>
<keyword evidence="8 11" id="KW-1133">Transmembrane helix</keyword>
<keyword evidence="6 11" id="KW-0133">Cell shape</keyword>
<feature type="transmembrane region" description="Helical" evidence="11">
    <location>
        <begin position="179"/>
        <end position="197"/>
    </location>
</feature>
<feature type="transmembrane region" description="Helical" evidence="11">
    <location>
        <begin position="107"/>
        <end position="123"/>
    </location>
</feature>
<evidence type="ECO:0000256" key="5">
    <source>
        <dbReference type="ARBA" id="ARBA00022692"/>
    </source>
</evidence>
<evidence type="ECO:0000256" key="3">
    <source>
        <dbReference type="ARBA" id="ARBA00022676"/>
    </source>
</evidence>
<dbReference type="GO" id="GO:0005886">
    <property type="term" value="C:plasma membrane"/>
    <property type="evidence" value="ECO:0007669"/>
    <property type="project" value="UniProtKB-SubCell"/>
</dbReference>
<feature type="transmembrane region" description="Helical" evidence="11">
    <location>
        <begin position="155"/>
        <end position="172"/>
    </location>
</feature>
<dbReference type="PANTHER" id="PTHR30474:SF1">
    <property type="entry name" value="PEPTIDOGLYCAN GLYCOSYLTRANSFERASE MRDB"/>
    <property type="match status" value="1"/>
</dbReference>
<dbReference type="PANTHER" id="PTHR30474">
    <property type="entry name" value="CELL CYCLE PROTEIN"/>
    <property type="match status" value="1"/>
</dbReference>
<dbReference type="EC" id="2.4.99.28" evidence="11"/>
<feature type="transmembrane region" description="Helical" evidence="11">
    <location>
        <begin position="130"/>
        <end position="149"/>
    </location>
</feature>
<dbReference type="GO" id="GO:0009252">
    <property type="term" value="P:peptidoglycan biosynthetic process"/>
    <property type="evidence" value="ECO:0007669"/>
    <property type="project" value="UniProtKB-UniRule"/>
</dbReference>
<evidence type="ECO:0000256" key="1">
    <source>
        <dbReference type="ARBA" id="ARBA00004141"/>
    </source>
</evidence>
<dbReference type="Pfam" id="PF01098">
    <property type="entry name" value="FTSW_RODA_SPOVE"/>
    <property type="match status" value="1"/>
</dbReference>
<keyword evidence="2 11" id="KW-1003">Cell membrane</keyword>
<organism evidence="12 13">
    <name type="scientific">Candidatus Taenaricola geysiri</name>
    <dbReference type="NCBI Taxonomy" id="1974752"/>
    <lineage>
        <taxon>Bacteria</taxon>
        <taxon>Pseudomonadati</taxon>
        <taxon>Candidatus Omnitrophota</taxon>
        <taxon>Candidatus Taenaricola</taxon>
    </lineage>
</organism>
<dbReference type="HAMAP" id="MF_02079">
    <property type="entry name" value="PGT_RodA"/>
    <property type="match status" value="1"/>
</dbReference>
<evidence type="ECO:0000313" key="13">
    <source>
        <dbReference type="Proteomes" id="UP000231267"/>
    </source>
</evidence>
<dbReference type="AlphaFoldDB" id="A0A2J0LFG6"/>
<accession>A0A2J0LFG6</accession>
<keyword evidence="5 11" id="KW-0812">Transmembrane</keyword>
<dbReference type="GO" id="GO:0008360">
    <property type="term" value="P:regulation of cell shape"/>
    <property type="evidence" value="ECO:0007669"/>
    <property type="project" value="UniProtKB-KW"/>
</dbReference>
<evidence type="ECO:0000256" key="7">
    <source>
        <dbReference type="ARBA" id="ARBA00022984"/>
    </source>
</evidence>
<evidence type="ECO:0000313" key="12">
    <source>
        <dbReference type="EMBL" id="PIW66595.1"/>
    </source>
</evidence>
<dbReference type="GO" id="GO:0032153">
    <property type="term" value="C:cell division site"/>
    <property type="evidence" value="ECO:0007669"/>
    <property type="project" value="TreeGrafter"/>
</dbReference>
<evidence type="ECO:0000256" key="10">
    <source>
        <dbReference type="ARBA" id="ARBA00023316"/>
    </source>
</evidence>
<reference evidence="12 13" key="1">
    <citation type="submission" date="2017-09" db="EMBL/GenBank/DDBJ databases">
        <title>Depth-based differentiation of microbial function through sediment-hosted aquifers and enrichment of novel symbionts in the deep terrestrial subsurface.</title>
        <authorList>
            <person name="Probst A.J."/>
            <person name="Ladd B."/>
            <person name="Jarett J.K."/>
            <person name="Geller-Mcgrath D.E."/>
            <person name="Sieber C.M."/>
            <person name="Emerson J.B."/>
            <person name="Anantharaman K."/>
            <person name="Thomas B.C."/>
            <person name="Malmstrom R."/>
            <person name="Stieglmeier M."/>
            <person name="Klingl A."/>
            <person name="Woyke T."/>
            <person name="Ryan C.M."/>
            <person name="Banfield J.F."/>
        </authorList>
    </citation>
    <scope>NUCLEOTIDE SEQUENCE [LARGE SCALE GENOMIC DNA]</scope>
    <source>
        <strain evidence="12">CG12_big_fil_rev_8_21_14_0_65_43_15</strain>
    </source>
</reference>
<sequence>MFKKLDYQIIMLTLAIFIIGLMFQYSVSYQKDVAVWYNSAFKQLVWVLIGFFIFASILKIGYRRIISVSYYFYIVVVILLIVVLVFGRERLGAQRWIQIGAFNLQPSEFSKLALILTLSYYLGRRKDSVLRLKSFLVPCFLTALPAIFILKQPDLGTALLLFPTLLGMLYIFGIKIKYIISFILAGVLSLPVMWNFLRPYQQQRLLVFINPNMDPLGAGYTIIQSKIAVGSGRLFGKGWLSGTQNYLNFLPERHTDFIFSVVGEEWGFFGSVVILILYYLLVRRMLHILDITENVYGRLLIAGVATIISLQVIINIGMTIGLFPVVGITLPLISYGGSSLLTTFIGVALVLSVNQLR</sequence>
<evidence type="ECO:0000256" key="11">
    <source>
        <dbReference type="HAMAP-Rule" id="MF_02079"/>
    </source>
</evidence>
<comment type="caution">
    <text evidence="12">The sequence shown here is derived from an EMBL/GenBank/DDBJ whole genome shotgun (WGS) entry which is preliminary data.</text>
</comment>
<evidence type="ECO:0000256" key="6">
    <source>
        <dbReference type="ARBA" id="ARBA00022960"/>
    </source>
</evidence>
<protein>
    <recommendedName>
        <fullName evidence="11">Peptidoglycan glycosyltransferase RodA</fullName>
        <shortName evidence="11">PGT</shortName>
        <ecNumber evidence="11">2.4.99.28</ecNumber>
    </recommendedName>
    <alternativeName>
        <fullName evidence="11">Cell elongation protein RodA</fullName>
    </alternativeName>
    <alternativeName>
        <fullName evidence="11">Cell wall polymerase</fullName>
    </alternativeName>
    <alternativeName>
        <fullName evidence="11">Peptidoglycan polymerase</fullName>
        <shortName evidence="11">PG polymerase</shortName>
    </alternativeName>
</protein>
<dbReference type="GO" id="GO:0008955">
    <property type="term" value="F:peptidoglycan glycosyltransferase activity"/>
    <property type="evidence" value="ECO:0007669"/>
    <property type="project" value="UniProtKB-UniRule"/>
</dbReference>
<evidence type="ECO:0000256" key="4">
    <source>
        <dbReference type="ARBA" id="ARBA00022679"/>
    </source>
</evidence>
<dbReference type="PROSITE" id="PS00428">
    <property type="entry name" value="FTSW_RODA_SPOVE"/>
    <property type="match status" value="1"/>
</dbReference>
<keyword evidence="10 11" id="KW-0961">Cell wall biogenesis/degradation</keyword>
<dbReference type="Proteomes" id="UP000231267">
    <property type="component" value="Unassembled WGS sequence"/>
</dbReference>
<dbReference type="EMBL" id="PFGP01000054">
    <property type="protein sequence ID" value="PIW66595.1"/>
    <property type="molecule type" value="Genomic_DNA"/>
</dbReference>
<dbReference type="GO" id="GO:0071555">
    <property type="term" value="P:cell wall organization"/>
    <property type="evidence" value="ECO:0007669"/>
    <property type="project" value="UniProtKB-KW"/>
</dbReference>
<keyword evidence="4 11" id="KW-0808">Transferase</keyword>
<comment type="function">
    <text evidence="11">Peptidoglycan polymerase that is essential for cell wall elongation.</text>
</comment>
<dbReference type="GO" id="GO:0015648">
    <property type="term" value="F:lipid-linked peptidoglycan transporter activity"/>
    <property type="evidence" value="ECO:0007669"/>
    <property type="project" value="TreeGrafter"/>
</dbReference>
<dbReference type="UniPathway" id="UPA00219"/>
<name>A0A2J0LFG6_9BACT</name>
<comment type="pathway">
    <text evidence="11">Cell wall biogenesis; peptidoglycan biosynthesis.</text>
</comment>
<keyword evidence="3 11" id="KW-0328">Glycosyltransferase</keyword>
<feature type="transmembrane region" description="Helical" evidence="11">
    <location>
        <begin position="39"/>
        <end position="58"/>
    </location>
</feature>
<keyword evidence="7 11" id="KW-0573">Peptidoglycan synthesis</keyword>
<dbReference type="InterPro" id="IPR001182">
    <property type="entry name" value="FtsW/RodA"/>
</dbReference>
<gene>
    <name evidence="11" type="primary">rodA</name>
    <name evidence="12" type="ORF">COW11_02530</name>
</gene>
<feature type="transmembrane region" description="Helical" evidence="11">
    <location>
        <begin position="70"/>
        <end position="87"/>
    </location>
</feature>